<dbReference type="RefSeq" id="XP_032456641.1">
    <property type="nucleotide sequence ID" value="XM_032600750.1"/>
</dbReference>
<dbReference type="InterPro" id="IPR023267">
    <property type="entry name" value="RCMT"/>
</dbReference>
<dbReference type="GO" id="GO:0003723">
    <property type="term" value="F:RNA binding"/>
    <property type="evidence" value="ECO:0007669"/>
    <property type="project" value="UniProtKB-UniRule"/>
</dbReference>
<evidence type="ECO:0000256" key="4">
    <source>
        <dbReference type="ARBA" id="ARBA00022884"/>
    </source>
</evidence>
<keyword evidence="1 5" id="KW-0489">Methyltransferase</keyword>
<dbReference type="PANTHER" id="PTHR22807">
    <property type="entry name" value="NOP2 YEAST -RELATED NOL1/NOP2/FMU SUN DOMAIN-CONTAINING"/>
    <property type="match status" value="1"/>
</dbReference>
<keyword evidence="4 5" id="KW-0694">RNA-binding</keyword>
<keyword evidence="8" id="KW-1185">Reference proteome</keyword>
<keyword evidence="3 5" id="KW-0949">S-adenosyl-L-methionine</keyword>
<dbReference type="Proteomes" id="UP000002358">
    <property type="component" value="Chromosome 5"/>
</dbReference>
<evidence type="ECO:0000313" key="8">
    <source>
        <dbReference type="Proteomes" id="UP000002358"/>
    </source>
</evidence>
<feature type="binding site" evidence="5">
    <location>
        <position position="216"/>
    </location>
    <ligand>
        <name>S-adenosyl-L-methionine</name>
        <dbReference type="ChEBI" id="CHEBI:59789"/>
    </ligand>
</feature>
<dbReference type="Gene3D" id="3.30.70.1170">
    <property type="entry name" value="Sun protein, domain 3"/>
    <property type="match status" value="1"/>
</dbReference>
<dbReference type="Gene3D" id="3.40.50.150">
    <property type="entry name" value="Vaccinia Virus protein VP39"/>
    <property type="match status" value="1"/>
</dbReference>
<evidence type="ECO:0000256" key="5">
    <source>
        <dbReference type="PROSITE-ProRule" id="PRU01023"/>
    </source>
</evidence>
<dbReference type="AlphaFoldDB" id="A0A7M7TE11"/>
<feature type="binding site" evidence="5">
    <location>
        <position position="242"/>
    </location>
    <ligand>
        <name>S-adenosyl-L-methionine</name>
        <dbReference type="ChEBI" id="CHEBI:59789"/>
    </ligand>
</feature>
<dbReference type="PANTHER" id="PTHR22807:SF4">
    <property type="entry name" value="28S RRNA (CYTOSINE-C(5))-METHYLTRANSFERASE"/>
    <property type="match status" value="1"/>
</dbReference>
<reference evidence="7" key="1">
    <citation type="submission" date="2021-01" db="UniProtKB">
        <authorList>
            <consortium name="EnsemblMetazoa"/>
        </authorList>
    </citation>
    <scope>IDENTIFICATION</scope>
</reference>
<evidence type="ECO:0000313" key="7">
    <source>
        <dbReference type="EnsemblMetazoa" id="XP_032456641"/>
    </source>
</evidence>
<dbReference type="InterPro" id="IPR001678">
    <property type="entry name" value="MeTrfase_RsmB-F_NOP2_dom"/>
</dbReference>
<feature type="domain" description="SAM-dependent MTase RsmB/NOP-type" evidence="6">
    <location>
        <begin position="80"/>
        <end position="380"/>
    </location>
</feature>
<dbReference type="PRINTS" id="PR02008">
    <property type="entry name" value="RCMTFAMILY"/>
</dbReference>
<dbReference type="RefSeq" id="XP_031788466.1">
    <property type="nucleotide sequence ID" value="XM_031932606.1"/>
</dbReference>
<feature type="binding site" evidence="5">
    <location>
        <begin position="192"/>
        <end position="198"/>
    </location>
    <ligand>
        <name>S-adenosyl-L-methionine</name>
        <dbReference type="ChEBI" id="CHEBI:59789"/>
    </ligand>
</feature>
<feature type="active site" description="Nucleophile" evidence="5">
    <location>
        <position position="310"/>
    </location>
</feature>
<evidence type="ECO:0000256" key="2">
    <source>
        <dbReference type="ARBA" id="ARBA00022679"/>
    </source>
</evidence>
<dbReference type="GeneID" id="100122237"/>
<organism evidence="7 8">
    <name type="scientific">Nasonia vitripennis</name>
    <name type="common">Parasitic wasp</name>
    <dbReference type="NCBI Taxonomy" id="7425"/>
    <lineage>
        <taxon>Eukaryota</taxon>
        <taxon>Metazoa</taxon>
        <taxon>Ecdysozoa</taxon>
        <taxon>Arthropoda</taxon>
        <taxon>Hexapoda</taxon>
        <taxon>Insecta</taxon>
        <taxon>Pterygota</taxon>
        <taxon>Neoptera</taxon>
        <taxon>Endopterygota</taxon>
        <taxon>Hymenoptera</taxon>
        <taxon>Apocrita</taxon>
        <taxon>Proctotrupomorpha</taxon>
        <taxon>Chalcidoidea</taxon>
        <taxon>Pteromalidae</taxon>
        <taxon>Pteromalinae</taxon>
        <taxon>Nasonia</taxon>
    </lineage>
</organism>
<dbReference type="Pfam" id="PF01189">
    <property type="entry name" value="Methyltr_RsmB-F"/>
    <property type="match status" value="1"/>
</dbReference>
<comment type="caution">
    <text evidence="5">Lacks conserved residue(s) required for the propagation of feature annotation.</text>
</comment>
<protein>
    <recommendedName>
        <fullName evidence="6">SAM-dependent MTase RsmB/NOP-type domain-containing protein</fullName>
    </recommendedName>
</protein>
<name>A0A7M7TE11_NASVI</name>
<dbReference type="InterPro" id="IPR029063">
    <property type="entry name" value="SAM-dependent_MTases_sf"/>
</dbReference>
<keyword evidence="2 5" id="KW-0808">Transferase</keyword>
<comment type="similarity">
    <text evidence="5">Belongs to the class I-like SAM-binding methyltransferase superfamily. RsmB/NOP family.</text>
</comment>
<evidence type="ECO:0000256" key="3">
    <source>
        <dbReference type="ARBA" id="ARBA00022691"/>
    </source>
</evidence>
<dbReference type="InterPro" id="IPR049561">
    <property type="entry name" value="NSUN5_7_fdxn-like"/>
</dbReference>
<dbReference type="SUPFAM" id="SSF53335">
    <property type="entry name" value="S-adenosyl-L-methionine-dependent methyltransferases"/>
    <property type="match status" value="1"/>
</dbReference>
<evidence type="ECO:0000259" key="6">
    <source>
        <dbReference type="PROSITE" id="PS51686"/>
    </source>
</evidence>
<dbReference type="GO" id="GO:0005730">
    <property type="term" value="C:nucleolus"/>
    <property type="evidence" value="ECO:0007669"/>
    <property type="project" value="TreeGrafter"/>
</dbReference>
<accession>A0A7M7TE11</accession>
<dbReference type="SMR" id="A0A7M7TE11"/>
<proteinExistence type="inferred from homology"/>
<dbReference type="PROSITE" id="PS51686">
    <property type="entry name" value="SAM_MT_RSMB_NOP"/>
    <property type="match status" value="1"/>
</dbReference>
<dbReference type="Pfam" id="PF21148">
    <property type="entry name" value="NSUN5_fdxn-like"/>
    <property type="match status" value="1"/>
</dbReference>
<dbReference type="EnsemblMetazoa" id="XM_032600750">
    <property type="protein sequence ID" value="XP_032456641"/>
    <property type="gene ID" value="LOC100122237"/>
</dbReference>
<sequence length="498" mass="57425">MYNLAELTQRHDEELNFLIAKLEILKKKSALNPYEAKVMITELLWGRQFLMSGNQKVEAIKFYEDDLREAYIQARDICNPIENKNPNLPVYIRINTLTISIEDTLNAFYKEGWNLLPRCNSYSEYLSVLQRLGERDFIRDYHISELLAFPPGTLFYNHPGYIKGKFLYQDKGSCLSSFLLNPKPDSVVFDACAAPGIKTNHLANIMNNTGLIYANDIHPLRVKKMIDLLGLTETNARILKEDFISMDYSAYADVKYILVEPSSTYSGIFYAVGARMKKVGLMRRQFVSNTMLRSALQQFPNVKRVVYTICSLYSEEGEEIIEQVMKEVGDSFTLLDIKKMLWNEWESMSQPGNICGGKCLRIVPEYDLCQGYFVAVFERNFDVPIPPYSKKLRRAGAVYDINELEKVKTVNPRGRVVEKLIPKNKAPIIEQLIKKQHAKTIKNKNQKMNKKFRQQREQRFILHKNTNVATSSATINNTNTPPVCNEEMHTITQSQLYP</sequence>
<dbReference type="GO" id="GO:0070475">
    <property type="term" value="P:rRNA base methylation"/>
    <property type="evidence" value="ECO:0007669"/>
    <property type="project" value="TreeGrafter"/>
</dbReference>
<dbReference type="GO" id="GO:0008173">
    <property type="term" value="F:RNA methyltransferase activity"/>
    <property type="evidence" value="ECO:0007669"/>
    <property type="project" value="InterPro"/>
</dbReference>
<dbReference type="EnsemblMetazoa" id="XM_031932606">
    <property type="protein sequence ID" value="XP_031788466"/>
    <property type="gene ID" value="LOC100122237"/>
</dbReference>
<evidence type="ECO:0000256" key="1">
    <source>
        <dbReference type="ARBA" id="ARBA00022603"/>
    </source>
</evidence>
<dbReference type="InterPro" id="IPR049560">
    <property type="entry name" value="MeTrfase_RsmB-F_NOP2_cat"/>
</dbReference>